<feature type="region of interest" description="Disordered" evidence="1">
    <location>
        <begin position="207"/>
        <end position="230"/>
    </location>
</feature>
<feature type="compositionally biased region" description="Polar residues" evidence="1">
    <location>
        <begin position="94"/>
        <end position="108"/>
    </location>
</feature>
<keyword evidence="3" id="KW-1185">Reference proteome</keyword>
<dbReference type="OrthoDB" id="5278907at2759"/>
<feature type="compositionally biased region" description="Polar residues" evidence="1">
    <location>
        <begin position="207"/>
        <end position="217"/>
    </location>
</feature>
<evidence type="ECO:0000256" key="1">
    <source>
        <dbReference type="SAM" id="MobiDB-lite"/>
    </source>
</evidence>
<dbReference type="Proteomes" id="UP000224634">
    <property type="component" value="Unassembled WGS sequence"/>
</dbReference>
<gene>
    <name evidence="2" type="ORF">AJ80_09260</name>
</gene>
<evidence type="ECO:0000313" key="2">
    <source>
        <dbReference type="EMBL" id="PGG99973.1"/>
    </source>
</evidence>
<sequence length="230" mass="26547">MSMARPPAWVAQLCRPYPRLRQTGLEAPRWSFQISTDRVVPFTLRSMSRPICTQRNNSPLPSPLSTLSTNPRFGPFTSPCASIRNRSAIKSHLYSNPSRHSSTSQFTPETPEEEASVNPFKAKRIWPPDMSKLSEKQQFRLERKYRRRAKLKWARPVWSKWTKLVQWTLIGIVLIYTVLIMDLGQGKNPFDFIRVPIRSFFSRAFSTQPRPTFQGKPTEQPGGKPEEARS</sequence>
<dbReference type="STRING" id="1447883.A0A2B7WKS7"/>
<name>A0A2B7WKS7_POLH7</name>
<protein>
    <submittedName>
        <fullName evidence="2">Uncharacterized protein</fullName>
    </submittedName>
</protein>
<dbReference type="AlphaFoldDB" id="A0A2B7WKS7"/>
<organism evidence="2 3">
    <name type="scientific">Polytolypa hystricis (strain UAMH7299)</name>
    <dbReference type="NCBI Taxonomy" id="1447883"/>
    <lineage>
        <taxon>Eukaryota</taxon>
        <taxon>Fungi</taxon>
        <taxon>Dikarya</taxon>
        <taxon>Ascomycota</taxon>
        <taxon>Pezizomycotina</taxon>
        <taxon>Eurotiomycetes</taxon>
        <taxon>Eurotiomycetidae</taxon>
        <taxon>Onygenales</taxon>
        <taxon>Onygenales incertae sedis</taxon>
        <taxon>Polytolypa</taxon>
    </lineage>
</organism>
<proteinExistence type="predicted"/>
<reference evidence="2 3" key="1">
    <citation type="submission" date="2017-10" db="EMBL/GenBank/DDBJ databases">
        <title>Comparative genomics in systemic dimorphic fungi from Ajellomycetaceae.</title>
        <authorList>
            <person name="Munoz J.F."/>
            <person name="Mcewen J.G."/>
            <person name="Clay O.K."/>
            <person name="Cuomo C.A."/>
        </authorList>
    </citation>
    <scope>NUCLEOTIDE SEQUENCE [LARGE SCALE GENOMIC DNA]</scope>
    <source>
        <strain evidence="2 3">UAMH7299</strain>
    </source>
</reference>
<comment type="caution">
    <text evidence="2">The sequence shown here is derived from an EMBL/GenBank/DDBJ whole genome shotgun (WGS) entry which is preliminary data.</text>
</comment>
<evidence type="ECO:0000313" key="3">
    <source>
        <dbReference type="Proteomes" id="UP000224634"/>
    </source>
</evidence>
<accession>A0A2B7WKS7</accession>
<feature type="region of interest" description="Disordered" evidence="1">
    <location>
        <begin position="94"/>
        <end position="117"/>
    </location>
</feature>
<dbReference type="EMBL" id="PDNA01000261">
    <property type="protein sequence ID" value="PGG99973.1"/>
    <property type="molecule type" value="Genomic_DNA"/>
</dbReference>